<evidence type="ECO:0000256" key="1">
    <source>
        <dbReference type="ARBA" id="ARBA00004496"/>
    </source>
</evidence>
<evidence type="ECO:0000256" key="3">
    <source>
        <dbReference type="ARBA" id="ARBA00022741"/>
    </source>
</evidence>
<dbReference type="Proteomes" id="UP000013827">
    <property type="component" value="Unassembled WGS sequence"/>
</dbReference>
<dbReference type="GeneID" id="17273254"/>
<dbReference type="KEGG" id="ehx:EMIHUDRAFT_47251"/>
<keyword evidence="5" id="KW-0175">Coiled coil</keyword>
<comment type="subcellular location">
    <subcellularLocation>
        <location evidence="1">Cytoplasm</location>
    </subcellularLocation>
</comment>
<evidence type="ECO:0000259" key="7">
    <source>
        <dbReference type="PROSITE" id="PS50067"/>
    </source>
</evidence>
<evidence type="ECO:0000256" key="4">
    <source>
        <dbReference type="ARBA" id="ARBA00022840"/>
    </source>
</evidence>
<protein>
    <recommendedName>
        <fullName evidence="7">Kinesin motor domain-containing protein</fullName>
    </recommendedName>
</protein>
<feature type="binding site" evidence="6">
    <location>
        <begin position="44"/>
        <end position="51"/>
    </location>
    <ligand>
        <name>ATP</name>
        <dbReference type="ChEBI" id="CHEBI:30616"/>
    </ligand>
</feature>
<dbReference type="GO" id="GO:0005737">
    <property type="term" value="C:cytoplasm"/>
    <property type="evidence" value="ECO:0007669"/>
    <property type="project" value="UniProtKB-SubCell"/>
</dbReference>
<proteinExistence type="inferred from homology"/>
<dbReference type="PaxDb" id="2903-EOD27708"/>
<dbReference type="GO" id="GO:0008017">
    <property type="term" value="F:microtubule binding"/>
    <property type="evidence" value="ECO:0007669"/>
    <property type="project" value="InterPro"/>
</dbReference>
<dbReference type="GO" id="GO:0007052">
    <property type="term" value="P:mitotic spindle organization"/>
    <property type="evidence" value="ECO:0007669"/>
    <property type="project" value="TreeGrafter"/>
</dbReference>
<sequence>EAHRFSFDAVAGEEGGAQADLFAHARPLVLSALSGGHACVLAYGQTGSGKTHTMVGSEGCPGVVPRASDLVWDRIDATPQTEWHVSLTAVELHNDLFRDLLA</sequence>
<dbReference type="PANTHER" id="PTHR47969">
    <property type="entry name" value="CHROMOSOME-ASSOCIATED KINESIN KIF4A-RELATED"/>
    <property type="match status" value="1"/>
</dbReference>
<reference evidence="9" key="1">
    <citation type="journal article" date="2013" name="Nature">
        <title>Pan genome of the phytoplankton Emiliania underpins its global distribution.</title>
        <authorList>
            <person name="Read B.A."/>
            <person name="Kegel J."/>
            <person name="Klute M.J."/>
            <person name="Kuo A."/>
            <person name="Lefebvre S.C."/>
            <person name="Maumus F."/>
            <person name="Mayer C."/>
            <person name="Miller J."/>
            <person name="Monier A."/>
            <person name="Salamov A."/>
            <person name="Young J."/>
            <person name="Aguilar M."/>
            <person name="Claverie J.M."/>
            <person name="Frickenhaus S."/>
            <person name="Gonzalez K."/>
            <person name="Herman E.K."/>
            <person name="Lin Y.C."/>
            <person name="Napier J."/>
            <person name="Ogata H."/>
            <person name="Sarno A.F."/>
            <person name="Shmutz J."/>
            <person name="Schroeder D."/>
            <person name="de Vargas C."/>
            <person name="Verret F."/>
            <person name="von Dassow P."/>
            <person name="Valentin K."/>
            <person name="Van de Peer Y."/>
            <person name="Wheeler G."/>
            <person name="Dacks J.B."/>
            <person name="Delwiche C.F."/>
            <person name="Dyhrman S.T."/>
            <person name="Glockner G."/>
            <person name="John U."/>
            <person name="Richards T."/>
            <person name="Worden A.Z."/>
            <person name="Zhang X."/>
            <person name="Grigoriev I.V."/>
            <person name="Allen A.E."/>
            <person name="Bidle K."/>
            <person name="Borodovsky M."/>
            <person name="Bowler C."/>
            <person name="Brownlee C."/>
            <person name="Cock J.M."/>
            <person name="Elias M."/>
            <person name="Gladyshev V.N."/>
            <person name="Groth M."/>
            <person name="Guda C."/>
            <person name="Hadaegh A."/>
            <person name="Iglesias-Rodriguez M.D."/>
            <person name="Jenkins J."/>
            <person name="Jones B.M."/>
            <person name="Lawson T."/>
            <person name="Leese F."/>
            <person name="Lindquist E."/>
            <person name="Lobanov A."/>
            <person name="Lomsadze A."/>
            <person name="Malik S.B."/>
            <person name="Marsh M.E."/>
            <person name="Mackinder L."/>
            <person name="Mock T."/>
            <person name="Mueller-Roeber B."/>
            <person name="Pagarete A."/>
            <person name="Parker M."/>
            <person name="Probert I."/>
            <person name="Quesneville H."/>
            <person name="Raines C."/>
            <person name="Rensing S.A."/>
            <person name="Riano-Pachon D.M."/>
            <person name="Richier S."/>
            <person name="Rokitta S."/>
            <person name="Shiraiwa Y."/>
            <person name="Soanes D.M."/>
            <person name="van der Giezen M."/>
            <person name="Wahlund T.M."/>
            <person name="Williams B."/>
            <person name="Wilson W."/>
            <person name="Wolfe G."/>
            <person name="Wurch L.L."/>
        </authorList>
    </citation>
    <scope>NUCLEOTIDE SEQUENCE</scope>
</reference>
<dbReference type="InterPro" id="IPR036961">
    <property type="entry name" value="Kinesin_motor_dom_sf"/>
</dbReference>
<dbReference type="GO" id="GO:0003777">
    <property type="term" value="F:microtubule motor activity"/>
    <property type="evidence" value="ECO:0007669"/>
    <property type="project" value="InterPro"/>
</dbReference>
<dbReference type="SUPFAM" id="SSF52540">
    <property type="entry name" value="P-loop containing nucleoside triphosphate hydrolases"/>
    <property type="match status" value="1"/>
</dbReference>
<dbReference type="AlphaFoldDB" id="A0A0D3JW23"/>
<dbReference type="EnsemblProtists" id="EOD27708">
    <property type="protein sequence ID" value="EOD27708"/>
    <property type="gene ID" value="EMIHUDRAFT_47251"/>
</dbReference>
<dbReference type="InterPro" id="IPR001752">
    <property type="entry name" value="Kinesin_motor_dom"/>
</dbReference>
<dbReference type="InterPro" id="IPR027417">
    <property type="entry name" value="P-loop_NTPase"/>
</dbReference>
<comment type="similarity">
    <text evidence="6">Belongs to the TRAFAC class myosin-kinesin ATPase superfamily. Kinesin family.</text>
</comment>
<keyword evidence="4 6" id="KW-0067">ATP-binding</keyword>
<dbReference type="HOGENOM" id="CLU_154906_0_0_1"/>
<accession>A0A0D3JW23</accession>
<dbReference type="GO" id="GO:0005524">
    <property type="term" value="F:ATP binding"/>
    <property type="evidence" value="ECO:0007669"/>
    <property type="project" value="UniProtKB-UniRule"/>
</dbReference>
<evidence type="ECO:0000256" key="6">
    <source>
        <dbReference type="PROSITE-ProRule" id="PRU00283"/>
    </source>
</evidence>
<dbReference type="GO" id="GO:0007018">
    <property type="term" value="P:microtubule-based movement"/>
    <property type="evidence" value="ECO:0007669"/>
    <property type="project" value="InterPro"/>
</dbReference>
<dbReference type="STRING" id="2903.R1CXB3"/>
<evidence type="ECO:0000313" key="9">
    <source>
        <dbReference type="Proteomes" id="UP000013827"/>
    </source>
</evidence>
<dbReference type="GO" id="GO:0005875">
    <property type="term" value="C:microtubule associated complex"/>
    <property type="evidence" value="ECO:0007669"/>
    <property type="project" value="TreeGrafter"/>
</dbReference>
<dbReference type="Pfam" id="PF00225">
    <property type="entry name" value="Kinesin"/>
    <property type="match status" value="1"/>
</dbReference>
<dbReference type="eggNOG" id="KOG0239">
    <property type="taxonomic scope" value="Eukaryota"/>
</dbReference>
<reference evidence="8" key="2">
    <citation type="submission" date="2024-10" db="UniProtKB">
        <authorList>
            <consortium name="EnsemblProtists"/>
        </authorList>
    </citation>
    <scope>IDENTIFICATION</scope>
</reference>
<dbReference type="RefSeq" id="XP_005780137.1">
    <property type="nucleotide sequence ID" value="XM_005780080.1"/>
</dbReference>
<evidence type="ECO:0000256" key="2">
    <source>
        <dbReference type="ARBA" id="ARBA00022490"/>
    </source>
</evidence>
<dbReference type="InterPro" id="IPR027640">
    <property type="entry name" value="Kinesin-like_fam"/>
</dbReference>
<dbReference type="OMA" id="WDRIDAT"/>
<evidence type="ECO:0000313" key="8">
    <source>
        <dbReference type="EnsemblProtists" id="EOD27708"/>
    </source>
</evidence>
<dbReference type="GO" id="GO:0051231">
    <property type="term" value="P:spindle elongation"/>
    <property type="evidence" value="ECO:0007669"/>
    <property type="project" value="TreeGrafter"/>
</dbReference>
<keyword evidence="6" id="KW-0505">Motor protein</keyword>
<evidence type="ECO:0000256" key="5">
    <source>
        <dbReference type="ARBA" id="ARBA00023054"/>
    </source>
</evidence>
<keyword evidence="9" id="KW-1185">Reference proteome</keyword>
<keyword evidence="3 6" id="KW-0547">Nucleotide-binding</keyword>
<dbReference type="PROSITE" id="PS50067">
    <property type="entry name" value="KINESIN_MOTOR_2"/>
    <property type="match status" value="1"/>
</dbReference>
<feature type="domain" description="Kinesin motor" evidence="7">
    <location>
        <begin position="1"/>
        <end position="102"/>
    </location>
</feature>
<organism evidence="8 9">
    <name type="scientific">Emiliania huxleyi (strain CCMP1516)</name>
    <dbReference type="NCBI Taxonomy" id="280463"/>
    <lineage>
        <taxon>Eukaryota</taxon>
        <taxon>Haptista</taxon>
        <taxon>Haptophyta</taxon>
        <taxon>Prymnesiophyceae</taxon>
        <taxon>Isochrysidales</taxon>
        <taxon>Noelaerhabdaceae</taxon>
        <taxon>Emiliania</taxon>
    </lineage>
</organism>
<dbReference type="Gene3D" id="3.40.850.10">
    <property type="entry name" value="Kinesin motor domain"/>
    <property type="match status" value="1"/>
</dbReference>
<dbReference type="PANTHER" id="PTHR47969:SF15">
    <property type="entry name" value="CHROMOSOME-ASSOCIATED KINESIN KIF4A-RELATED"/>
    <property type="match status" value="1"/>
</dbReference>
<name>A0A0D3JW23_EMIH1</name>
<keyword evidence="2" id="KW-0963">Cytoplasm</keyword>